<dbReference type="Proteomes" id="UP000269221">
    <property type="component" value="Unassembled WGS sequence"/>
</dbReference>
<name>A0A3M0IU92_HIRRU</name>
<feature type="coiled-coil region" evidence="1">
    <location>
        <begin position="63"/>
        <end position="104"/>
    </location>
</feature>
<reference evidence="3 4" key="1">
    <citation type="submission" date="2018-07" db="EMBL/GenBank/DDBJ databases">
        <title>A high quality draft genome assembly of the barn swallow (H. rustica rustica).</title>
        <authorList>
            <person name="Formenti G."/>
            <person name="Chiara M."/>
            <person name="Poveda L."/>
            <person name="Francoijs K.-J."/>
            <person name="Bonisoli-Alquati A."/>
            <person name="Canova L."/>
            <person name="Gianfranceschi L."/>
            <person name="Horner D.S."/>
            <person name="Saino N."/>
        </authorList>
    </citation>
    <scope>NUCLEOTIDE SEQUENCE [LARGE SCALE GENOMIC DNA]</scope>
    <source>
        <strain evidence="3">Chelidonia</strain>
        <tissue evidence="3">Blood</tissue>
    </source>
</reference>
<sequence>MAPLTLGQMLDAALGSSRDGAIDFEQLHHLLNGLLLHLGLRELLVQENGEPLEGAEESPFLFLKDLKQRLEANEKQIAEVQTLCQELREEVVEMKAEQSRVAEDMQRILENFDVDNFQNMLEDLRKQLLDSVMSSINDMNQGGQGWMKDGLRHTGSWDDPGLIVIGNEITLLERTPITRHRDTPPSSPLSPIAKTQGREKDVLEAKESGHPVSSRENDMAQKVGQNGTGWNAGRKGLGQSDAGRSDAGRSDAGRSDTGRSDVGRKGVGRKGVGQSARSSDMGRKDTEQNGVGQVKDEETKMRISKTPAHIQRKNQNGGFTASGMHPGAPGNLLLVQEQELVQDHPGFQPLWIPAENGKRLIKVPSSEYSPCDQLVQLPGRHSDIAPSTPPPSAGLSGRLPRALKQEHREQAAEGYSRGTPRYCGGRHTSTYAGQPMEPLLPDPNKPGVIELVGKDGVVYRGRSAPEEDSALDSSLQK</sequence>
<dbReference type="EMBL" id="QRBI01000230">
    <property type="protein sequence ID" value="RMB92225.1"/>
    <property type="molecule type" value="Genomic_DNA"/>
</dbReference>
<accession>A0A3M0IU92</accession>
<evidence type="ECO:0000256" key="2">
    <source>
        <dbReference type="SAM" id="MobiDB-lite"/>
    </source>
</evidence>
<organism evidence="3 4">
    <name type="scientific">Hirundo rustica rustica</name>
    <dbReference type="NCBI Taxonomy" id="333673"/>
    <lineage>
        <taxon>Eukaryota</taxon>
        <taxon>Metazoa</taxon>
        <taxon>Chordata</taxon>
        <taxon>Craniata</taxon>
        <taxon>Vertebrata</taxon>
        <taxon>Euteleostomi</taxon>
        <taxon>Archelosauria</taxon>
        <taxon>Archosauria</taxon>
        <taxon>Dinosauria</taxon>
        <taxon>Saurischia</taxon>
        <taxon>Theropoda</taxon>
        <taxon>Coelurosauria</taxon>
        <taxon>Aves</taxon>
        <taxon>Neognathae</taxon>
        <taxon>Neoaves</taxon>
        <taxon>Telluraves</taxon>
        <taxon>Australaves</taxon>
        <taxon>Passeriformes</taxon>
        <taxon>Sylvioidea</taxon>
        <taxon>Hirundinidae</taxon>
        <taxon>Hirundo</taxon>
    </lineage>
</organism>
<dbReference type="AlphaFoldDB" id="A0A3M0IU92"/>
<feature type="region of interest" description="Disordered" evidence="2">
    <location>
        <begin position="175"/>
        <end position="303"/>
    </location>
</feature>
<dbReference type="OrthoDB" id="9218725at2759"/>
<feature type="compositionally biased region" description="Basic and acidic residues" evidence="2">
    <location>
        <begin position="196"/>
        <end position="219"/>
    </location>
</feature>
<keyword evidence="4" id="KW-1185">Reference proteome</keyword>
<gene>
    <name evidence="3" type="ORF">DUI87_31336</name>
</gene>
<feature type="region of interest" description="Disordered" evidence="2">
    <location>
        <begin position="403"/>
        <end position="448"/>
    </location>
</feature>
<evidence type="ECO:0000256" key="1">
    <source>
        <dbReference type="SAM" id="Coils"/>
    </source>
</evidence>
<feature type="compositionally biased region" description="Basic and acidic residues" evidence="2">
    <location>
        <begin position="243"/>
        <end position="264"/>
    </location>
</feature>
<evidence type="ECO:0000313" key="4">
    <source>
        <dbReference type="Proteomes" id="UP000269221"/>
    </source>
</evidence>
<comment type="caution">
    <text evidence="3">The sequence shown here is derived from an EMBL/GenBank/DDBJ whole genome shotgun (WGS) entry which is preliminary data.</text>
</comment>
<proteinExistence type="predicted"/>
<protein>
    <submittedName>
        <fullName evidence="3">Uncharacterized protein</fullName>
    </submittedName>
</protein>
<evidence type="ECO:0000313" key="3">
    <source>
        <dbReference type="EMBL" id="RMB92225.1"/>
    </source>
</evidence>
<keyword evidence="1" id="KW-0175">Coiled coil</keyword>